<feature type="coiled-coil region" evidence="1">
    <location>
        <begin position="227"/>
        <end position="314"/>
    </location>
</feature>
<dbReference type="GeneID" id="103549365"/>
<accession>A0ABM4PII3</accession>
<dbReference type="Proteomes" id="UP001652662">
    <property type="component" value="Chromosome 5"/>
</dbReference>
<dbReference type="PANTHER" id="PTHR35072">
    <property type="entry name" value="COILED-COIL DOMAIN-CONTAINING PROTEIN 91"/>
    <property type="match status" value="1"/>
</dbReference>
<dbReference type="PANTHER" id="PTHR35072:SF1">
    <property type="entry name" value="COILED-COIL DOMAIN-CONTAINING PROTEIN 91"/>
    <property type="match status" value="1"/>
</dbReference>
<evidence type="ECO:0000313" key="5">
    <source>
        <dbReference type="RefSeq" id="XP_070477009.1"/>
    </source>
</evidence>
<dbReference type="InterPro" id="IPR034592">
    <property type="entry name" value="CCDC91"/>
</dbReference>
<proteinExistence type="predicted"/>
<keyword evidence="3" id="KW-1185">Reference proteome</keyword>
<feature type="coiled-coil region" evidence="1">
    <location>
        <begin position="350"/>
        <end position="377"/>
    </location>
</feature>
<gene>
    <name evidence="4 5" type="primary">CCDC91</name>
</gene>
<feature type="coiled-coil region" evidence="1">
    <location>
        <begin position="132"/>
        <end position="195"/>
    </location>
</feature>
<dbReference type="RefSeq" id="XP_070477009.1">
    <property type="nucleotide sequence ID" value="XM_070620908.1"/>
</dbReference>
<sequence>MDDDDFGGFEAAEIFDGGNGETQTTSPAIPWAAFPTVSGVHLSPASPEIVLDHDHSSPSVGCLSSEPIISSPENTHADNSIVRQTIPKAQIQQSTHTHLDISLFPLGLTDEKSNGTIALVDDSEDPGANLSNIQLQQKISSLEIKLKVSEEEKQRIKKDVESLMEKHSVLEKDFLKEKEQEAISFQERYKELQALLQSSVKQQIEAIEKQYISAIEKQAHKCEELLNTQHQRLLEMLDTEKELLKEKIKETLIQQSQDQKEILEKCLEEERQRNKEALVSAAKLEKEAVKDAILKATEEERKNLEKAHAEERELWKTEHAKDQEKVSQAIQKAIQEQRKISQETVKAAIMEEQKRSEKAMEEAVKRTRDELIEYVKEQKRLDQVIRQRSLSSLELFLSCAQKQLSALIATEPVDIE</sequence>
<evidence type="ECO:0000256" key="2">
    <source>
        <dbReference type="SAM" id="MobiDB-lite"/>
    </source>
</evidence>
<dbReference type="RefSeq" id="XP_070477008.1">
    <property type="nucleotide sequence ID" value="XM_070620907.1"/>
</dbReference>
<organism evidence="3 4">
    <name type="scientific">Equus przewalskii</name>
    <name type="common">Przewalski's horse</name>
    <name type="synonym">Equus caballus przewalskii</name>
    <dbReference type="NCBI Taxonomy" id="9798"/>
    <lineage>
        <taxon>Eukaryota</taxon>
        <taxon>Metazoa</taxon>
        <taxon>Chordata</taxon>
        <taxon>Craniata</taxon>
        <taxon>Vertebrata</taxon>
        <taxon>Euteleostomi</taxon>
        <taxon>Mammalia</taxon>
        <taxon>Eutheria</taxon>
        <taxon>Laurasiatheria</taxon>
        <taxon>Perissodactyla</taxon>
        <taxon>Equidae</taxon>
        <taxon>Equus</taxon>
    </lineage>
</organism>
<keyword evidence="1" id="KW-0175">Coiled coil</keyword>
<evidence type="ECO:0000313" key="4">
    <source>
        <dbReference type="RefSeq" id="XP_070477008.1"/>
    </source>
</evidence>
<feature type="region of interest" description="Disordered" evidence="2">
    <location>
        <begin position="1"/>
        <end position="27"/>
    </location>
</feature>
<evidence type="ECO:0000313" key="3">
    <source>
        <dbReference type="Proteomes" id="UP001652662"/>
    </source>
</evidence>
<name>A0ABM4PII3_EQUPR</name>
<protein>
    <submittedName>
        <fullName evidence="4 5">Coiled-coil domain-containing protein 91 isoform X2</fullName>
    </submittedName>
</protein>
<evidence type="ECO:0000256" key="1">
    <source>
        <dbReference type="SAM" id="Coils"/>
    </source>
</evidence>
<reference evidence="4 5" key="1">
    <citation type="submission" date="2025-05" db="UniProtKB">
        <authorList>
            <consortium name="RefSeq"/>
        </authorList>
    </citation>
    <scope>IDENTIFICATION</scope>
    <source>
        <tissue evidence="4 5">Blood</tissue>
    </source>
</reference>